<dbReference type="GO" id="GO:0016020">
    <property type="term" value="C:membrane"/>
    <property type="evidence" value="ECO:0007669"/>
    <property type="project" value="InterPro"/>
</dbReference>
<keyword evidence="3 5" id="KW-0408">Iron</keyword>
<dbReference type="SUPFAM" id="SSF46626">
    <property type="entry name" value="Cytochrome c"/>
    <property type="match status" value="3"/>
</dbReference>
<dbReference type="GO" id="GO:0016614">
    <property type="term" value="F:oxidoreductase activity, acting on CH-OH group of donors"/>
    <property type="evidence" value="ECO:0007669"/>
    <property type="project" value="InterPro"/>
</dbReference>
<dbReference type="Pfam" id="PF00034">
    <property type="entry name" value="Cytochrom_C"/>
    <property type="match status" value="2"/>
</dbReference>
<feature type="binding site" description="covalent" evidence="4">
    <location>
        <position position="329"/>
    </location>
    <ligand>
        <name>heme c</name>
        <dbReference type="ChEBI" id="CHEBI:61717"/>
        <label>3</label>
    </ligand>
</feature>
<feature type="binding site" description="covalent" evidence="4">
    <location>
        <position position="201"/>
    </location>
    <ligand>
        <name>heme c</name>
        <dbReference type="ChEBI" id="CHEBI:61717"/>
        <label>2</label>
    </ligand>
</feature>
<dbReference type="InterPro" id="IPR051459">
    <property type="entry name" value="Cytochrome_c-type_DH"/>
</dbReference>
<evidence type="ECO:0000256" key="2">
    <source>
        <dbReference type="ARBA" id="ARBA00022723"/>
    </source>
</evidence>
<evidence type="ECO:0000313" key="7">
    <source>
        <dbReference type="EMBL" id="NEX62920.1"/>
    </source>
</evidence>
<dbReference type="InterPro" id="IPR014353">
    <property type="entry name" value="Membr-bd_ADH_cyt_c"/>
</dbReference>
<gene>
    <name evidence="7" type="ORF">G3574_17705</name>
</gene>
<evidence type="ECO:0000256" key="4">
    <source>
        <dbReference type="PIRSR" id="PIRSR000018-50"/>
    </source>
</evidence>
<feature type="domain" description="Cytochrome c" evidence="6">
    <location>
        <begin position="313"/>
        <end position="403"/>
    </location>
</feature>
<dbReference type="AlphaFoldDB" id="A0A6B3SPT8"/>
<comment type="caution">
    <text evidence="7">The sequence shown here is derived from an EMBL/GenBank/DDBJ whole genome shotgun (WGS) entry which is preliminary data.</text>
</comment>
<dbReference type="GO" id="GO:0020037">
    <property type="term" value="F:heme binding"/>
    <property type="evidence" value="ECO:0007669"/>
    <property type="project" value="InterPro"/>
</dbReference>
<feature type="binding site" description="axial binding residue" evidence="5">
    <location>
        <position position="205"/>
    </location>
    <ligand>
        <name>heme c</name>
        <dbReference type="ChEBI" id="CHEBI:61717"/>
        <label>2</label>
    </ligand>
    <ligandPart>
        <name>Fe</name>
        <dbReference type="ChEBI" id="CHEBI:18248"/>
    </ligandPart>
</feature>
<keyword evidence="1 4" id="KW-0349">Heme</keyword>
<feature type="binding site" description="covalent" evidence="4">
    <location>
        <position position="55"/>
    </location>
    <ligand>
        <name>heme c</name>
        <dbReference type="ChEBI" id="CHEBI:61717"/>
        <label>1</label>
    </ligand>
</feature>
<dbReference type="PROSITE" id="PS51007">
    <property type="entry name" value="CYTC"/>
    <property type="match status" value="3"/>
</dbReference>
<comment type="cofactor">
    <cofactor evidence="4">
        <name>heme c</name>
        <dbReference type="ChEBI" id="CHEBI:61717"/>
    </cofactor>
    <text evidence="4">Binds 3 heme c groups covalently per subunit.</text>
</comment>
<sequence length="424" mass="45415">MKRLILTLLVVVAVAAGLVAWLGTRNDAPVAATPVPADKAAWIARGEYLVRAGDCVACHTARGGMPYAGGRAIRTGFGTFYGPNITPDKDTGIGDWSADDFWHALHDGKGKNGTLLYPAFPFPNYTRVSRADADAMFAYLQSLPPVRQASRKPELQFPFDQRILLAGWRALYFRPGVFEPQPGQNAEWNRGAYLVQGLGHCNACHTPRNILGATQAKADLSGAMIPMLDWYASPLTGEKDAGLGAWKVEEVADLLKTGVSMKGAVSGPMAEVVRESLQHLSGEDVRAMAVYLKSLPQHPSEEKAPSPGPEHEAQLALGASLYEKHCVDCHGANGQGEGPHYPPLAGNRAVTLSSPTNVIRMVLHGGYPPSTGGNPRPYGMPPFSAMLSDEEVAAVVSSIRNAWGNRASLVQSGQVNRYRAVVVD</sequence>
<feature type="binding site" description="covalent" evidence="4">
    <location>
        <position position="58"/>
    </location>
    <ligand>
        <name>heme c</name>
        <dbReference type="ChEBI" id="CHEBI:61717"/>
        <label>1</label>
    </ligand>
</feature>
<protein>
    <submittedName>
        <fullName evidence="7">C-type cytochrome</fullName>
    </submittedName>
</protein>
<proteinExistence type="predicted"/>
<dbReference type="InterPro" id="IPR009056">
    <property type="entry name" value="Cyt_c-like_dom"/>
</dbReference>
<dbReference type="Proteomes" id="UP000482155">
    <property type="component" value="Unassembled WGS sequence"/>
</dbReference>
<keyword evidence="8" id="KW-1185">Reference proteome</keyword>
<dbReference type="GO" id="GO:0005506">
    <property type="term" value="F:iron ion binding"/>
    <property type="evidence" value="ECO:0007669"/>
    <property type="project" value="InterPro"/>
</dbReference>
<evidence type="ECO:0000256" key="3">
    <source>
        <dbReference type="ARBA" id="ARBA00023004"/>
    </source>
</evidence>
<dbReference type="Gene3D" id="1.10.760.10">
    <property type="entry name" value="Cytochrome c-like domain"/>
    <property type="match status" value="3"/>
</dbReference>
<dbReference type="PIRSF" id="PIRSF000018">
    <property type="entry name" value="Mb_ADH_cyt_c"/>
    <property type="match status" value="1"/>
</dbReference>
<evidence type="ECO:0000256" key="5">
    <source>
        <dbReference type="PIRSR" id="PIRSR000018-51"/>
    </source>
</evidence>
<feature type="binding site" description="covalent" evidence="4">
    <location>
        <position position="204"/>
    </location>
    <ligand>
        <name>heme c</name>
        <dbReference type="ChEBI" id="CHEBI:61717"/>
        <label>2</label>
    </ligand>
</feature>
<feature type="domain" description="Cytochrome c" evidence="6">
    <location>
        <begin position="41"/>
        <end position="144"/>
    </location>
</feature>
<organism evidence="7 8">
    <name type="scientific">Noviherbaspirillum galbum</name>
    <dbReference type="NCBI Taxonomy" id="2709383"/>
    <lineage>
        <taxon>Bacteria</taxon>
        <taxon>Pseudomonadati</taxon>
        <taxon>Pseudomonadota</taxon>
        <taxon>Betaproteobacteria</taxon>
        <taxon>Burkholderiales</taxon>
        <taxon>Oxalobacteraceae</taxon>
        <taxon>Noviherbaspirillum</taxon>
    </lineage>
</organism>
<keyword evidence="2 5" id="KW-0479">Metal-binding</keyword>
<dbReference type="GO" id="GO:0009055">
    <property type="term" value="F:electron transfer activity"/>
    <property type="evidence" value="ECO:0007669"/>
    <property type="project" value="InterPro"/>
</dbReference>
<feature type="domain" description="Cytochrome c" evidence="6">
    <location>
        <begin position="186"/>
        <end position="296"/>
    </location>
</feature>
<evidence type="ECO:0000256" key="1">
    <source>
        <dbReference type="ARBA" id="ARBA00022617"/>
    </source>
</evidence>
<feature type="binding site" description="axial binding residue" evidence="5">
    <location>
        <position position="330"/>
    </location>
    <ligand>
        <name>heme c</name>
        <dbReference type="ChEBI" id="CHEBI:61717"/>
        <label>3</label>
    </ligand>
    <ligandPart>
        <name>Fe</name>
        <dbReference type="ChEBI" id="CHEBI:18248"/>
    </ligandPart>
</feature>
<dbReference type="InterPro" id="IPR036909">
    <property type="entry name" value="Cyt_c-like_dom_sf"/>
</dbReference>
<feature type="binding site" description="covalent" evidence="4">
    <location>
        <position position="326"/>
    </location>
    <ligand>
        <name>heme c</name>
        <dbReference type="ChEBI" id="CHEBI:61717"/>
        <label>3</label>
    </ligand>
</feature>
<dbReference type="RefSeq" id="WP_163966087.1">
    <property type="nucleotide sequence ID" value="NZ_JAAIVB010000063.1"/>
</dbReference>
<dbReference type="PANTHER" id="PTHR35008:SF4">
    <property type="entry name" value="BLL4482 PROTEIN"/>
    <property type="match status" value="1"/>
</dbReference>
<evidence type="ECO:0000259" key="6">
    <source>
        <dbReference type="PROSITE" id="PS51007"/>
    </source>
</evidence>
<name>A0A6B3SPT8_9BURK</name>
<accession>A0A6B3SPT8</accession>
<dbReference type="PANTHER" id="PTHR35008">
    <property type="entry name" value="BLL4482 PROTEIN-RELATED"/>
    <property type="match status" value="1"/>
</dbReference>
<reference evidence="7 8" key="1">
    <citation type="submission" date="2020-02" db="EMBL/GenBank/DDBJ databases">
        <authorList>
            <person name="Kim M.K."/>
        </authorList>
    </citation>
    <scope>NUCLEOTIDE SEQUENCE [LARGE SCALE GENOMIC DNA]</scope>
    <source>
        <strain evidence="7 8">17J57-3</strain>
    </source>
</reference>
<dbReference type="EMBL" id="JAAIVB010000063">
    <property type="protein sequence ID" value="NEX62920.1"/>
    <property type="molecule type" value="Genomic_DNA"/>
</dbReference>
<evidence type="ECO:0000313" key="8">
    <source>
        <dbReference type="Proteomes" id="UP000482155"/>
    </source>
</evidence>
<feature type="binding site" description="axial binding residue" evidence="5">
    <location>
        <position position="59"/>
    </location>
    <ligand>
        <name>heme c</name>
        <dbReference type="ChEBI" id="CHEBI:61717"/>
        <label>1</label>
    </ligand>
    <ligandPart>
        <name>Fe</name>
        <dbReference type="ChEBI" id="CHEBI:18248"/>
    </ligandPart>
</feature>